<dbReference type="AlphaFoldDB" id="A0A2G8KD33"/>
<comment type="caution">
    <text evidence="1">The sequence shown here is derived from an EMBL/GenBank/DDBJ whole genome shotgun (WGS) entry which is preliminary data.</text>
</comment>
<dbReference type="Proteomes" id="UP000230750">
    <property type="component" value="Unassembled WGS sequence"/>
</dbReference>
<name>A0A2G8KD33_STIJA</name>
<evidence type="ECO:0000313" key="2">
    <source>
        <dbReference type="Proteomes" id="UP000230750"/>
    </source>
</evidence>
<evidence type="ECO:0000313" key="1">
    <source>
        <dbReference type="EMBL" id="PIK45875.1"/>
    </source>
</evidence>
<reference evidence="1 2" key="1">
    <citation type="journal article" date="2017" name="PLoS Biol.">
        <title>The sea cucumber genome provides insights into morphological evolution and visceral regeneration.</title>
        <authorList>
            <person name="Zhang X."/>
            <person name="Sun L."/>
            <person name="Yuan J."/>
            <person name="Sun Y."/>
            <person name="Gao Y."/>
            <person name="Zhang L."/>
            <person name="Li S."/>
            <person name="Dai H."/>
            <person name="Hamel J.F."/>
            <person name="Liu C."/>
            <person name="Yu Y."/>
            <person name="Liu S."/>
            <person name="Lin W."/>
            <person name="Guo K."/>
            <person name="Jin S."/>
            <person name="Xu P."/>
            <person name="Storey K.B."/>
            <person name="Huan P."/>
            <person name="Zhang T."/>
            <person name="Zhou Y."/>
            <person name="Zhang J."/>
            <person name="Lin C."/>
            <person name="Li X."/>
            <person name="Xing L."/>
            <person name="Huo D."/>
            <person name="Sun M."/>
            <person name="Wang L."/>
            <person name="Mercier A."/>
            <person name="Li F."/>
            <person name="Yang H."/>
            <person name="Xiang J."/>
        </authorList>
    </citation>
    <scope>NUCLEOTIDE SEQUENCE [LARGE SCALE GENOMIC DNA]</scope>
    <source>
        <strain evidence="1">Shaxun</strain>
        <tissue evidence="1">Muscle</tissue>
    </source>
</reference>
<dbReference type="Gene3D" id="2.120.10.30">
    <property type="entry name" value="TolB, C-terminal domain"/>
    <property type="match status" value="1"/>
</dbReference>
<gene>
    <name evidence="1" type="ORF">BSL78_17254</name>
</gene>
<sequence length="204" mass="23281">MDKGIPICGLLYGFKAVTWNLWCEIGIYDVRDGTYIKKDCLKFITSWPSAHGVICVTTDPVKNHIIVGTDSRDVYVFTDQMNYSHMITLPDVIDETYDITVHRGSLLVCGNYTERAAYAVTMEESQSKLMYEFTKPDLDGLDWKPLRVCTDKNELIYMLWKAGILHQRCILVQYGQDGGQLLTRTVDNDVDRVSTFEENGIENS</sequence>
<dbReference type="InterPro" id="IPR011042">
    <property type="entry name" value="6-blade_b-propeller_TolB-like"/>
</dbReference>
<organism evidence="1 2">
    <name type="scientific">Stichopus japonicus</name>
    <name type="common">Sea cucumber</name>
    <dbReference type="NCBI Taxonomy" id="307972"/>
    <lineage>
        <taxon>Eukaryota</taxon>
        <taxon>Metazoa</taxon>
        <taxon>Echinodermata</taxon>
        <taxon>Eleutherozoa</taxon>
        <taxon>Echinozoa</taxon>
        <taxon>Holothuroidea</taxon>
        <taxon>Aspidochirotacea</taxon>
        <taxon>Aspidochirotida</taxon>
        <taxon>Stichopodidae</taxon>
        <taxon>Apostichopus</taxon>
    </lineage>
</organism>
<proteinExistence type="predicted"/>
<keyword evidence="2" id="KW-1185">Reference proteome</keyword>
<protein>
    <submittedName>
        <fullName evidence="1">Uncharacterized protein</fullName>
    </submittedName>
</protein>
<dbReference type="EMBL" id="MRZV01000679">
    <property type="protein sequence ID" value="PIK45875.1"/>
    <property type="molecule type" value="Genomic_DNA"/>
</dbReference>
<accession>A0A2G8KD33</accession>